<gene>
    <name evidence="1" type="ORF">TPE_0295</name>
</gene>
<protein>
    <submittedName>
        <fullName evidence="1">Uncharacterized protein</fullName>
    </submittedName>
</protein>
<dbReference type="KEGG" id="tped:TPE_0295"/>
<dbReference type="EMBL" id="CP004120">
    <property type="protein sequence ID" value="AGT42791.1"/>
    <property type="molecule type" value="Genomic_DNA"/>
</dbReference>
<dbReference type="Proteomes" id="UP000015620">
    <property type="component" value="Chromosome"/>
</dbReference>
<dbReference type="HOGENOM" id="CLU_3141879_0_0_12"/>
<organism evidence="1 2">
    <name type="scientific">Treponema pedis str. T A4</name>
    <dbReference type="NCBI Taxonomy" id="1291379"/>
    <lineage>
        <taxon>Bacteria</taxon>
        <taxon>Pseudomonadati</taxon>
        <taxon>Spirochaetota</taxon>
        <taxon>Spirochaetia</taxon>
        <taxon>Spirochaetales</taxon>
        <taxon>Treponemataceae</taxon>
        <taxon>Treponema</taxon>
    </lineage>
</organism>
<dbReference type="PATRIC" id="fig|1291379.3.peg.294"/>
<dbReference type="AlphaFoldDB" id="S6A2L8"/>
<accession>S6A2L8</accession>
<evidence type="ECO:0000313" key="2">
    <source>
        <dbReference type="Proteomes" id="UP000015620"/>
    </source>
</evidence>
<dbReference type="STRING" id="1291379.TPE_0295"/>
<evidence type="ECO:0000313" key="1">
    <source>
        <dbReference type="EMBL" id="AGT42791.1"/>
    </source>
</evidence>
<reference evidence="1 2" key="1">
    <citation type="journal article" date="2013" name="PLoS ONE">
        <title>Genome-Wide Relatedness of Treponema pedis, from Gingiva and Necrotic Skin Lesions of Pigs, with the Human Oral Pathogen Treponema denticola.</title>
        <authorList>
            <person name="Svartstrom O."/>
            <person name="Mushtaq M."/>
            <person name="Pringle M."/>
            <person name="Segerman B."/>
        </authorList>
    </citation>
    <scope>NUCLEOTIDE SEQUENCE [LARGE SCALE GENOMIC DNA]</scope>
    <source>
        <strain evidence="1">T A4</strain>
    </source>
</reference>
<sequence>MLNFLSLYFFKNFSLDTLNRVKSKNYMPNENSLCFTPPPPRVKTAQFIN</sequence>
<proteinExistence type="predicted"/>
<keyword evidence="2" id="KW-1185">Reference proteome</keyword>
<name>S6A2L8_9SPIR</name>